<dbReference type="STRING" id="37625.SAMN05660420_00212"/>
<dbReference type="AlphaFoldDB" id="A0A1H3VPY8"/>
<reference evidence="2 3" key="1">
    <citation type="submission" date="2016-10" db="EMBL/GenBank/DDBJ databases">
        <authorList>
            <person name="de Groot N.N."/>
        </authorList>
    </citation>
    <scope>NUCLEOTIDE SEQUENCE [LARGE SCALE GENOMIC DNA]</scope>
    <source>
        <strain evidence="2 3">DSM 7343</strain>
    </source>
</reference>
<dbReference type="OrthoDB" id="5432342at2"/>
<dbReference type="InterPro" id="IPR009081">
    <property type="entry name" value="PP-bd_ACP"/>
</dbReference>
<dbReference type="PROSITE" id="PS50075">
    <property type="entry name" value="CARRIER"/>
    <property type="match status" value="1"/>
</dbReference>
<dbReference type="EMBL" id="FNQN01000001">
    <property type="protein sequence ID" value="SDZ76873.1"/>
    <property type="molecule type" value="Genomic_DNA"/>
</dbReference>
<gene>
    <name evidence="2" type="ORF">SAMN05660420_00212</name>
</gene>
<dbReference type="Proteomes" id="UP000199409">
    <property type="component" value="Unassembled WGS sequence"/>
</dbReference>
<evidence type="ECO:0000313" key="3">
    <source>
        <dbReference type="Proteomes" id="UP000199409"/>
    </source>
</evidence>
<protein>
    <submittedName>
        <fullName evidence="2">Acyl carrier protein</fullName>
    </submittedName>
</protein>
<feature type="domain" description="Carrier" evidence="1">
    <location>
        <begin position="3"/>
        <end position="86"/>
    </location>
</feature>
<proteinExistence type="predicted"/>
<organism evidence="2 3">
    <name type="scientific">Desulfuromusa kysingii</name>
    <dbReference type="NCBI Taxonomy" id="37625"/>
    <lineage>
        <taxon>Bacteria</taxon>
        <taxon>Pseudomonadati</taxon>
        <taxon>Thermodesulfobacteriota</taxon>
        <taxon>Desulfuromonadia</taxon>
        <taxon>Desulfuromonadales</taxon>
        <taxon>Geopsychrobacteraceae</taxon>
        <taxon>Desulfuromusa</taxon>
    </lineage>
</organism>
<accession>A0A1H3VPY8</accession>
<name>A0A1H3VPY8_9BACT</name>
<sequence length="89" mass="9619">MSSALEHELAELIIDFCNVEDVSAEEISPETPLIGPDSPFGLDSLDAVEVVVAVQKTYGVRIGGEQTSREVLQSLRTLAEFITREQNGG</sequence>
<evidence type="ECO:0000259" key="1">
    <source>
        <dbReference type="PROSITE" id="PS50075"/>
    </source>
</evidence>
<dbReference type="RefSeq" id="WP_092344079.1">
    <property type="nucleotide sequence ID" value="NZ_FNQN01000001.1"/>
</dbReference>
<evidence type="ECO:0000313" key="2">
    <source>
        <dbReference type="EMBL" id="SDZ76873.1"/>
    </source>
</evidence>
<dbReference type="InterPro" id="IPR036736">
    <property type="entry name" value="ACP-like_sf"/>
</dbReference>
<dbReference type="SUPFAM" id="SSF47336">
    <property type="entry name" value="ACP-like"/>
    <property type="match status" value="1"/>
</dbReference>
<dbReference type="Pfam" id="PF00550">
    <property type="entry name" value="PP-binding"/>
    <property type="match status" value="1"/>
</dbReference>
<keyword evidence="3" id="KW-1185">Reference proteome</keyword>
<dbReference type="Gene3D" id="1.10.1200.10">
    <property type="entry name" value="ACP-like"/>
    <property type="match status" value="1"/>
</dbReference>